<name>A0ABQ2IVP0_9PSEU</name>
<dbReference type="Gene3D" id="3.40.50.300">
    <property type="entry name" value="P-loop containing nucleotide triphosphate hydrolases"/>
    <property type="match status" value="1"/>
</dbReference>
<gene>
    <name evidence="1" type="ORF">GCM10011609_85660</name>
</gene>
<evidence type="ECO:0000313" key="1">
    <source>
        <dbReference type="EMBL" id="GGN28984.1"/>
    </source>
</evidence>
<reference evidence="2" key="1">
    <citation type="journal article" date="2019" name="Int. J. Syst. Evol. Microbiol.">
        <title>The Global Catalogue of Microorganisms (GCM) 10K type strain sequencing project: providing services to taxonomists for standard genome sequencing and annotation.</title>
        <authorList>
            <consortium name="The Broad Institute Genomics Platform"/>
            <consortium name="The Broad Institute Genome Sequencing Center for Infectious Disease"/>
            <person name="Wu L."/>
            <person name="Ma J."/>
        </authorList>
    </citation>
    <scope>NUCLEOTIDE SEQUENCE [LARGE SCALE GENOMIC DNA]</scope>
    <source>
        <strain evidence="2">CGMCC 4.7319</strain>
    </source>
</reference>
<dbReference type="EMBL" id="BMNC01000029">
    <property type="protein sequence ID" value="GGN28984.1"/>
    <property type="molecule type" value="Genomic_DNA"/>
</dbReference>
<accession>A0ABQ2IVP0</accession>
<dbReference type="InterPro" id="IPR011990">
    <property type="entry name" value="TPR-like_helical_dom_sf"/>
</dbReference>
<evidence type="ECO:0008006" key="3">
    <source>
        <dbReference type="Google" id="ProtNLM"/>
    </source>
</evidence>
<dbReference type="RefSeq" id="WP_189160582.1">
    <property type="nucleotide sequence ID" value="NZ_BMNC01000029.1"/>
</dbReference>
<dbReference type="Gene3D" id="1.25.40.10">
    <property type="entry name" value="Tetratricopeptide repeat domain"/>
    <property type="match status" value="2"/>
</dbReference>
<dbReference type="SUPFAM" id="SSF48452">
    <property type="entry name" value="TPR-like"/>
    <property type="match status" value="1"/>
</dbReference>
<dbReference type="InterPro" id="IPR027417">
    <property type="entry name" value="P-loop_NTPase"/>
</dbReference>
<comment type="caution">
    <text evidence="1">The sequence shown here is derived from an EMBL/GenBank/DDBJ whole genome shotgun (WGS) entry which is preliminary data.</text>
</comment>
<proteinExistence type="predicted"/>
<protein>
    <recommendedName>
        <fullName evidence="3">NB-ARC domain-containing protein</fullName>
    </recommendedName>
</protein>
<organism evidence="1 2">
    <name type="scientific">Lentzea pudingi</name>
    <dbReference type="NCBI Taxonomy" id="1789439"/>
    <lineage>
        <taxon>Bacteria</taxon>
        <taxon>Bacillati</taxon>
        <taxon>Actinomycetota</taxon>
        <taxon>Actinomycetes</taxon>
        <taxon>Pseudonocardiales</taxon>
        <taxon>Pseudonocardiaceae</taxon>
        <taxon>Lentzea</taxon>
    </lineage>
</organism>
<evidence type="ECO:0000313" key="2">
    <source>
        <dbReference type="Proteomes" id="UP000597656"/>
    </source>
</evidence>
<sequence length="701" mass="74896">MGFRRGVDNQMSGSATNVVQAGSVGELHIHEVRGFRPRTPAGLPATVAKLVNQVEVLKALDEVLAGISEEPAIAVLLGARGSGKSTVGLYWLHGLSERFPDGQLYANLGAGTDHTTAPFRILFGFLVSLGVDAAQIPGDIEGRAHLFRTVTRGLSLQVLLDDAVAAAQVKHLLPGPGKSVVIVTGHGGLIALAEQNARFIDVEPLNAKMSAELLRGFARDRVDAEPAARDALVALCSGRAIALSVVGRLLAESPKLSLSELLEELTDPELGITGVTVDGEPAISTVLDAGYRRLSERARRAYRVLGQHPSAENGISVQALAAACGVPEVRLKPVVRELIKGTRMVDEISGRLVLDALVTDHSRKVADAGDPPLDREAAQRAFVRWYATGAVATYGKLQRHRPWRRVLFPETVIDTTHPAHSASERFMHAERANLITAAGLAFELGDFDAVVHICVAQWWLYEAHRLSDDLLATHDLGVQAAGQLGKPLVKALLLVQNGFAVQAGARYDDAASLFTEAQELASSHNAVDLAATAIEGAALALLAAGEHTRARPLLRHNLALADQIGDDRRTAIACLHAAKAEDAVRALELLAHAWTLLRSLEVPDRANLAKVLLWQGRVLAGTGDLVAGRDHLNRALASAAEVGRDFDRAQVLDALGDLEANHDRPRAAQHYERALEIYLAGGHLRAASATQARMAAIREES</sequence>
<dbReference type="SUPFAM" id="SSF52540">
    <property type="entry name" value="P-loop containing nucleoside triphosphate hydrolases"/>
    <property type="match status" value="1"/>
</dbReference>
<keyword evidence="2" id="KW-1185">Reference proteome</keyword>
<dbReference type="Proteomes" id="UP000597656">
    <property type="component" value="Unassembled WGS sequence"/>
</dbReference>